<evidence type="ECO:0000256" key="4">
    <source>
        <dbReference type="ARBA" id="ARBA00022452"/>
    </source>
</evidence>
<dbReference type="PATRIC" id="fig|762968.3.peg.200"/>
<evidence type="ECO:0000256" key="3">
    <source>
        <dbReference type="ARBA" id="ARBA00022448"/>
    </source>
</evidence>
<evidence type="ECO:0000256" key="5">
    <source>
        <dbReference type="ARBA" id="ARBA00022692"/>
    </source>
</evidence>
<dbReference type="GO" id="GO:0015288">
    <property type="term" value="F:porin activity"/>
    <property type="evidence" value="ECO:0007669"/>
    <property type="project" value="TreeGrafter"/>
</dbReference>
<dbReference type="PANTHER" id="PTHR30026:SF20">
    <property type="entry name" value="OUTER MEMBRANE PROTEIN TOLC"/>
    <property type="match status" value="1"/>
</dbReference>
<dbReference type="HOGENOM" id="CLU_044831_0_0_10"/>
<evidence type="ECO:0000313" key="10">
    <source>
        <dbReference type="Proteomes" id="UP000003598"/>
    </source>
</evidence>
<dbReference type="STRING" id="762968.HMPREF9441_00223"/>
<reference evidence="9 10" key="1">
    <citation type="submission" date="2011-03" db="EMBL/GenBank/DDBJ databases">
        <authorList>
            <person name="Weinstock G."/>
            <person name="Sodergren E."/>
            <person name="Clifton S."/>
            <person name="Fulton L."/>
            <person name="Fulton B."/>
            <person name="Courtney L."/>
            <person name="Fronick C."/>
            <person name="Harrison M."/>
            <person name="Strong C."/>
            <person name="Farmer C."/>
            <person name="Delahaunty K."/>
            <person name="Markovic C."/>
            <person name="Hall O."/>
            <person name="Minx P."/>
            <person name="Tomlinson C."/>
            <person name="Mitreva M."/>
            <person name="Hou S."/>
            <person name="Chen J."/>
            <person name="Wollam A."/>
            <person name="Pepin K.H."/>
            <person name="Johnson M."/>
            <person name="Bhonagiri V."/>
            <person name="Zhang X."/>
            <person name="Suruliraj S."/>
            <person name="Warren W."/>
            <person name="Chinwalla A."/>
            <person name="Mardis E.R."/>
            <person name="Wilson R.K."/>
        </authorList>
    </citation>
    <scope>NUCLEOTIDE SEQUENCE [LARGE SCALE GENOMIC DNA]</scope>
    <source>
        <strain evidence="9 10">YIT 11840</strain>
    </source>
</reference>
<protein>
    <submittedName>
        <fullName evidence="9">Outer membrane efflux protein</fullName>
    </submittedName>
</protein>
<accession>G5SLK4</accession>
<evidence type="ECO:0000256" key="7">
    <source>
        <dbReference type="ARBA" id="ARBA00023237"/>
    </source>
</evidence>
<keyword evidence="5" id="KW-0812">Transmembrane</keyword>
<dbReference type="GO" id="GO:0009279">
    <property type="term" value="C:cell outer membrane"/>
    <property type="evidence" value="ECO:0007669"/>
    <property type="project" value="UniProtKB-SubCell"/>
</dbReference>
<dbReference type="InterPro" id="IPR003423">
    <property type="entry name" value="OMP_efflux"/>
</dbReference>
<organism evidence="9 10">
    <name type="scientific">Paraprevotella clara YIT 11840</name>
    <dbReference type="NCBI Taxonomy" id="762968"/>
    <lineage>
        <taxon>Bacteria</taxon>
        <taxon>Pseudomonadati</taxon>
        <taxon>Bacteroidota</taxon>
        <taxon>Bacteroidia</taxon>
        <taxon>Bacteroidales</taxon>
        <taxon>Prevotellaceae</taxon>
        <taxon>Paraprevotella</taxon>
    </lineage>
</organism>
<comment type="subcellular location">
    <subcellularLocation>
        <location evidence="1">Cell outer membrane</location>
    </subcellularLocation>
</comment>
<dbReference type="eggNOG" id="COG1538">
    <property type="taxonomic scope" value="Bacteria"/>
</dbReference>
<dbReference type="OrthoDB" id="940457at2"/>
<comment type="similarity">
    <text evidence="2">Belongs to the outer membrane factor (OMF) (TC 1.B.17) family.</text>
</comment>
<dbReference type="EMBL" id="AFFY01000003">
    <property type="protein sequence ID" value="EHH01770.1"/>
    <property type="molecule type" value="Genomic_DNA"/>
</dbReference>
<keyword evidence="4" id="KW-1134">Transmembrane beta strand</keyword>
<dbReference type="InterPro" id="IPR051906">
    <property type="entry name" value="TolC-like"/>
</dbReference>
<evidence type="ECO:0000313" key="9">
    <source>
        <dbReference type="EMBL" id="EHH01770.1"/>
    </source>
</evidence>
<keyword evidence="10" id="KW-1185">Reference proteome</keyword>
<keyword evidence="7" id="KW-0998">Cell outer membrane</keyword>
<dbReference type="PANTHER" id="PTHR30026">
    <property type="entry name" value="OUTER MEMBRANE PROTEIN TOLC"/>
    <property type="match status" value="1"/>
</dbReference>
<keyword evidence="6" id="KW-0472">Membrane</keyword>
<evidence type="ECO:0000256" key="6">
    <source>
        <dbReference type="ARBA" id="ARBA00023136"/>
    </source>
</evidence>
<dbReference type="GO" id="GO:0015562">
    <property type="term" value="F:efflux transmembrane transporter activity"/>
    <property type="evidence" value="ECO:0007669"/>
    <property type="project" value="InterPro"/>
</dbReference>
<gene>
    <name evidence="9" type="ORF">HMPREF9441_00223</name>
</gene>
<evidence type="ECO:0000256" key="1">
    <source>
        <dbReference type="ARBA" id="ARBA00004442"/>
    </source>
</evidence>
<proteinExistence type="inferred from homology"/>
<keyword evidence="3" id="KW-0813">Transport</keyword>
<evidence type="ECO:0000256" key="2">
    <source>
        <dbReference type="ARBA" id="ARBA00007613"/>
    </source>
</evidence>
<dbReference type="SUPFAM" id="SSF56954">
    <property type="entry name" value="Outer membrane efflux proteins (OEP)"/>
    <property type="match status" value="1"/>
</dbReference>
<evidence type="ECO:0000256" key="8">
    <source>
        <dbReference type="SAM" id="SignalP"/>
    </source>
</evidence>
<dbReference type="Pfam" id="PF02321">
    <property type="entry name" value="OEP"/>
    <property type="match status" value="2"/>
</dbReference>
<name>G5SLK4_9BACT</name>
<dbReference type="GO" id="GO:1990281">
    <property type="term" value="C:efflux pump complex"/>
    <property type="evidence" value="ECO:0007669"/>
    <property type="project" value="TreeGrafter"/>
</dbReference>
<keyword evidence="8" id="KW-0732">Signal</keyword>
<dbReference type="AlphaFoldDB" id="G5SLK4"/>
<dbReference type="Proteomes" id="UP000003598">
    <property type="component" value="Unassembled WGS sequence"/>
</dbReference>
<comment type="caution">
    <text evidence="9">The sequence shown here is derived from an EMBL/GenBank/DDBJ whole genome shotgun (WGS) entry which is preliminary data.</text>
</comment>
<feature type="chain" id="PRO_5003484352" evidence="8">
    <location>
        <begin position="22"/>
        <end position="492"/>
    </location>
</feature>
<sequence length="492" mass="56510">MNMKGLWSILCLSTLALPLSAQENKQRLTLEEAMVLGQAKSVASMENRNNALKSYWRFRNYKTDRLPGISLSGTLPSLNKQLNSYQQEDGSYKFVPNNYLSEYLGFTVKQIIPFTGGEIYLESNLERMDQLGADGDGSFLTVPFTVTLSQPLFAYNPYKWQKKVEPLRFKASQSEYVANLENVNISTVSSYFDLLTSMSNLESARQNQRNASELYKSACAREKIGTISGSDLMQLRVGLLNANANVLTAENDYLEKMNALKNYLGLDEHIEITPVIPDAKMIPSISIEDIRQKAYENNPIYDNFKIRLIEAEANVVKEKRKRLPDVNLNLSVGTTGSHPTFAGAYTHLGNRQIAQIGVSVPILDWGKRKGNYIQAKADYDLTVNKTEREEREFNEKVRILAENFLDQQELAKIYREAESVAQERYNIALNRFAVGDISVTDLNYAEQEKDNARRNYIYQLYLSWYYYYNLRYITLFDFEKGTNIVYDYEYKR</sequence>
<dbReference type="Gene3D" id="1.20.1600.10">
    <property type="entry name" value="Outer membrane efflux proteins (OEP)"/>
    <property type="match status" value="1"/>
</dbReference>
<feature type="signal peptide" evidence="8">
    <location>
        <begin position="1"/>
        <end position="21"/>
    </location>
</feature>